<gene>
    <name evidence="1" type="ORF">LTS18_010276</name>
</gene>
<protein>
    <submittedName>
        <fullName evidence="1">Uncharacterized protein</fullName>
    </submittedName>
</protein>
<dbReference type="Proteomes" id="UP001186974">
    <property type="component" value="Unassembled WGS sequence"/>
</dbReference>
<evidence type="ECO:0000313" key="2">
    <source>
        <dbReference type="Proteomes" id="UP001186974"/>
    </source>
</evidence>
<name>A0ACC3DL92_9PEZI</name>
<dbReference type="EMBL" id="JAWDJW010002856">
    <property type="protein sequence ID" value="KAK3077432.1"/>
    <property type="molecule type" value="Genomic_DNA"/>
</dbReference>
<proteinExistence type="predicted"/>
<accession>A0ACC3DL92</accession>
<organism evidence="1 2">
    <name type="scientific">Coniosporium uncinatum</name>
    <dbReference type="NCBI Taxonomy" id="93489"/>
    <lineage>
        <taxon>Eukaryota</taxon>
        <taxon>Fungi</taxon>
        <taxon>Dikarya</taxon>
        <taxon>Ascomycota</taxon>
        <taxon>Pezizomycotina</taxon>
        <taxon>Dothideomycetes</taxon>
        <taxon>Dothideomycetes incertae sedis</taxon>
        <taxon>Coniosporium</taxon>
    </lineage>
</organism>
<keyword evidence="2" id="KW-1185">Reference proteome</keyword>
<comment type="caution">
    <text evidence="1">The sequence shown here is derived from an EMBL/GenBank/DDBJ whole genome shotgun (WGS) entry which is preliminary data.</text>
</comment>
<sequence length="264" mass="29046">MVDDTLRYDLYYDDEISDAVVQQASELFSEHYGVWSKQAPGKMGGRVRAGARVRLSPSLLRTECLPHPSPGVLKTTLLRALLPNNQPIAHLCATSWHATLPCAYASSDPPRPFRVCWVTQLVVHSAYRRRGIASSLLGHLRADVEVQDADAGYGKPRLYGILSSHPASVMAFARVFGQGIEGVDGGRLESGDWIVCESPVRYVREGWRKMRAGAGSVDTGFWVEHEGVLGVLEEVRRERGWPLGELVEGCEFLLIMSGDSGAVR</sequence>
<evidence type="ECO:0000313" key="1">
    <source>
        <dbReference type="EMBL" id="KAK3077432.1"/>
    </source>
</evidence>
<reference evidence="1" key="1">
    <citation type="submission" date="2024-09" db="EMBL/GenBank/DDBJ databases">
        <title>Black Yeasts Isolated from many extreme environments.</title>
        <authorList>
            <person name="Coleine C."/>
            <person name="Stajich J.E."/>
            <person name="Selbmann L."/>
        </authorList>
    </citation>
    <scope>NUCLEOTIDE SEQUENCE</scope>
    <source>
        <strain evidence="1">CCFEE 5737</strain>
    </source>
</reference>